<name>A0A8J3J450_9ACTN</name>
<comment type="caution">
    <text evidence="3">The sequence shown here is derived from an EMBL/GenBank/DDBJ whole genome shotgun (WGS) entry which is preliminary data.</text>
</comment>
<feature type="transmembrane region" description="Helical" evidence="1">
    <location>
        <begin position="358"/>
        <end position="378"/>
    </location>
</feature>
<feature type="transmembrane region" description="Helical" evidence="1">
    <location>
        <begin position="384"/>
        <end position="406"/>
    </location>
</feature>
<dbReference type="Pfam" id="PF08817">
    <property type="entry name" value="YukD"/>
    <property type="match status" value="1"/>
</dbReference>
<reference evidence="3" key="1">
    <citation type="submission" date="2021-01" db="EMBL/GenBank/DDBJ databases">
        <title>Whole genome shotgun sequence of Actinocatenispora rupis NBRC 107355.</title>
        <authorList>
            <person name="Komaki H."/>
            <person name="Tamura T."/>
        </authorList>
    </citation>
    <scope>NUCLEOTIDE SEQUENCE</scope>
    <source>
        <strain evidence="3">NBRC 107355</strain>
    </source>
</reference>
<feature type="transmembrane region" description="Helical" evidence="1">
    <location>
        <begin position="199"/>
        <end position="220"/>
    </location>
</feature>
<dbReference type="InterPro" id="IPR024962">
    <property type="entry name" value="YukD-like"/>
</dbReference>
<feature type="transmembrane region" description="Helical" evidence="1">
    <location>
        <begin position="303"/>
        <end position="323"/>
    </location>
</feature>
<dbReference type="RefSeq" id="WP_203663771.1">
    <property type="nucleotide sequence ID" value="NZ_BAAAZM010000022.1"/>
</dbReference>
<dbReference type="InterPro" id="IPR044049">
    <property type="entry name" value="EccD_transm"/>
</dbReference>
<protein>
    <recommendedName>
        <fullName evidence="2">EccD-like transmembrane domain-containing protein</fullName>
    </recommendedName>
</protein>
<keyword evidence="1" id="KW-0472">Membrane</keyword>
<feature type="domain" description="EccD-like transmembrane" evidence="2">
    <location>
        <begin position="116"/>
        <end position="443"/>
    </location>
</feature>
<dbReference type="EMBL" id="BOMB01000043">
    <property type="protein sequence ID" value="GID15446.1"/>
    <property type="molecule type" value="Genomic_DNA"/>
</dbReference>
<organism evidence="3 4">
    <name type="scientific">Actinocatenispora rupis</name>
    <dbReference type="NCBI Taxonomy" id="519421"/>
    <lineage>
        <taxon>Bacteria</taxon>
        <taxon>Bacillati</taxon>
        <taxon>Actinomycetota</taxon>
        <taxon>Actinomycetes</taxon>
        <taxon>Micromonosporales</taxon>
        <taxon>Micromonosporaceae</taxon>
        <taxon>Actinocatenispora</taxon>
    </lineage>
</organism>
<proteinExistence type="predicted"/>
<feature type="transmembrane region" description="Helical" evidence="1">
    <location>
        <begin position="141"/>
        <end position="161"/>
    </location>
</feature>
<dbReference type="AlphaFoldDB" id="A0A8J3J450"/>
<feature type="transmembrane region" description="Helical" evidence="1">
    <location>
        <begin position="418"/>
        <end position="444"/>
    </location>
</feature>
<keyword evidence="1" id="KW-1133">Transmembrane helix</keyword>
<feature type="transmembrane region" description="Helical" evidence="1">
    <location>
        <begin position="117"/>
        <end position="135"/>
    </location>
</feature>
<evidence type="ECO:0000259" key="2">
    <source>
        <dbReference type="Pfam" id="PF19053"/>
    </source>
</evidence>
<feature type="transmembrane region" description="Helical" evidence="1">
    <location>
        <begin position="329"/>
        <end position="346"/>
    </location>
</feature>
<feature type="transmembrane region" description="Helical" evidence="1">
    <location>
        <begin position="256"/>
        <end position="282"/>
    </location>
</feature>
<keyword evidence="1" id="KW-0812">Transmembrane</keyword>
<gene>
    <name evidence="3" type="ORF">Aru02nite_63350</name>
</gene>
<evidence type="ECO:0000313" key="3">
    <source>
        <dbReference type="EMBL" id="GID15446.1"/>
    </source>
</evidence>
<accession>A0A8J3J450</accession>
<dbReference type="Gene3D" id="3.10.20.90">
    <property type="entry name" value="Phosphatidylinositol 3-kinase Catalytic Subunit, Chain A, domain 1"/>
    <property type="match status" value="1"/>
</dbReference>
<feature type="transmembrane region" description="Helical" evidence="1">
    <location>
        <begin position="227"/>
        <end position="250"/>
    </location>
</feature>
<feature type="transmembrane region" description="Helical" evidence="1">
    <location>
        <begin position="173"/>
        <end position="193"/>
    </location>
</feature>
<sequence>MSDQRCLLTVVGDRNQVDLALPARAPIAEYTELLARLCGQASDDALPQAWSLAPLGAAPLPLTSTLADAGIVDGQTLYLRDTLAGEADEPVVRSVWELVTGAEAGGQRWTTRARGRTGVLVGAAWLVAALAVLGLTGHGGLGLGLLSAVLGGTLSVTARLLRHHNRVLARLPRVLLGCAAVPCLALAGLLSLGTPAADATHVGFTLVGAVLGLVVALACVPDVVVAAIAVLVTLAGAVFVVCTLVGATAAATAGTVVVVGTLFLAVAPRTAAVLTAASWLRLSSPTVEPAADPDTLAGRVVRAHHALVLLTTASSVAVAAGLVVLTRTVAPFPLLLAGVAVVALLLRAGTYEFAAEAVPVVVAASVGGFALLTVLGAQPATAPLLAPAMLVVGVAAVAIGLPVVLWRSRPDADRPRALGVLGTVCQIALVALLLGVHGVFAALWQLGATI</sequence>
<evidence type="ECO:0000256" key="1">
    <source>
        <dbReference type="SAM" id="Phobius"/>
    </source>
</evidence>
<dbReference type="Pfam" id="PF19053">
    <property type="entry name" value="EccD"/>
    <property type="match status" value="1"/>
</dbReference>
<keyword evidence="4" id="KW-1185">Reference proteome</keyword>
<dbReference type="Proteomes" id="UP000612808">
    <property type="component" value="Unassembled WGS sequence"/>
</dbReference>
<evidence type="ECO:0000313" key="4">
    <source>
        <dbReference type="Proteomes" id="UP000612808"/>
    </source>
</evidence>